<dbReference type="STRING" id="28034.BFX07_12700"/>
<dbReference type="RefSeq" id="WP_020373658.1">
    <property type="nucleotide sequence ID" value="NZ_FWWY01000001.1"/>
</dbReference>
<feature type="domain" description="DUF6079" evidence="2">
    <location>
        <begin position="263"/>
        <end position="468"/>
    </location>
</feature>
<evidence type="ECO:0000259" key="4">
    <source>
        <dbReference type="Pfam" id="PF26385"/>
    </source>
</evidence>
<feature type="domain" description="DUF6079" evidence="6">
    <location>
        <begin position="1036"/>
        <end position="1133"/>
    </location>
</feature>
<dbReference type="EMBL" id="FWWY01000001">
    <property type="protein sequence ID" value="SMC05858.1"/>
    <property type="molecule type" value="Genomic_DNA"/>
</dbReference>
<sequence length="1236" mass="142636">MKYRDLIQFQPIESVIKVQDANEKTKALELVGNYVISERMEEEIRHHIVPNLQFDAPFDNKGLLIVGNYGTGKSHLMAVISTIAENAEALTALHNQQVAQSLEAIAGKFHVLRMELGSTKIDLRDAIVLELEKGLKRLGIDYQFPPVNRIANNKESFVEMMGLFHEHFPEQGLLMVVDELLDFLRARNEQEIVLDLGFLREIGELATSTRLRLMAGIQEMLFGNPHFQFVAESIKHVQARFLQVHIVRQDVAYVVSQRILVKTAEQKEWIRQYLKPFMPLYQSLSSDIDRFVELFPVHPQFLSTFEQVVLAEKREILRTISEEIRGLLDEEIDESTLKLLSYDSYWDYLDTDTTLTADPTFDKLKRRTHLALERVEKGLDTPQYWPVAERIIRALAISRLTTDDFDLPLGLTAENLRDDLCLYLPLPVQDMRFLTTSIRSICQSISAILGHRVIVHNDTNDQYYLDMGTLVDYEGILKEKASVLSPDVLNRYYFDAVMRILQRTDAPYVSNTRIWRFDVPWLSHNVERPGYLFLGTPNERSTAQPPREFYVYFLPPFKTNRFEDEGRDDDVFFRLSEVDEELSDILRHYAAARELANDKPINSPDWREYTLRSDRALKNLNEWFRVHFVTHFEVVHERQPKRLVSVVKELNFPSDSLIHEMVPKIAGYFLEKAFNRQCPGYPSFTAFKMPVSQSSLKTYAKEAMDRIAGKSSSAATGMLLESLELLEDNKIHRRHSPYAQWVLSLMEQKPAPAHLVNRAALIETILTRNGVEDVAYTKEFHLEPELLLVVLTALVYAGDLVIVAGNVKYDASRLADWVKLSLDDRLHFSHIERPKEMPLAPLIVLFEMLNLAPGLIQQEKQREEGIRQLQEKQQYLVKDVVQWEKILQDGMTVWGRPLWSSEEQQHWADLLQTLHQFLDEVSKYNTVGKLAAFAYSADQISHVDDMLHRVRKAFAPVITRVQEVQPMLSYLDKASQIIPSDDPWQTEALRLKEHVVEDLKGDESLTHIKQQLVPLINHYKEIYFSLHKQYRLNKADDERKARLVESPEWQALASLKLVPLISGEQFEHLQRDLMSLKMCSRLTPSDLDKDPICPHCHFKPLEERDTVHDLNWFEEKTQEVLDQWTANLHESLQDLYCLQSLSYLDNSSRSVINNFIESGRLPLPLPPGFIENVKTVLGGIEAREVTLATLREHLTKASALKPEEAKAILAKVIDDVIRGSDDPSKVRVIFKLPDAN</sequence>
<name>A0A1W1WHR9_SULTA</name>
<keyword evidence="8" id="KW-1185">Reference proteome</keyword>
<dbReference type="Proteomes" id="UP000192660">
    <property type="component" value="Unassembled WGS sequence"/>
</dbReference>
<evidence type="ECO:0000259" key="1">
    <source>
        <dbReference type="Pfam" id="PF19557"/>
    </source>
</evidence>
<dbReference type="InterPro" id="IPR058573">
    <property type="entry name" value="DUF6079_5th"/>
</dbReference>
<dbReference type="InterPro" id="IPR058571">
    <property type="entry name" value="DUF6079_3rd"/>
</dbReference>
<feature type="domain" description="DUF6079" evidence="4">
    <location>
        <begin position="697"/>
        <end position="833"/>
    </location>
</feature>
<evidence type="ECO:0000259" key="2">
    <source>
        <dbReference type="Pfam" id="PF26383"/>
    </source>
</evidence>
<evidence type="ECO:0000259" key="5">
    <source>
        <dbReference type="Pfam" id="PF26387"/>
    </source>
</evidence>
<dbReference type="AlphaFoldDB" id="A0A1W1WHR9"/>
<evidence type="ECO:0000259" key="6">
    <source>
        <dbReference type="Pfam" id="PF26388"/>
    </source>
</evidence>
<dbReference type="InterPro" id="IPR058569">
    <property type="entry name" value="DUF6079_2nd"/>
</dbReference>
<feature type="domain" description="DUF6079" evidence="1">
    <location>
        <begin position="19"/>
        <end position="248"/>
    </location>
</feature>
<proteinExistence type="predicted"/>
<dbReference type="OrthoDB" id="8780745at2"/>
<protein>
    <recommendedName>
        <fullName evidence="9">ATP-binding protein</fullName>
    </recommendedName>
</protein>
<feature type="domain" description="DUF6079" evidence="5">
    <location>
        <begin position="838"/>
        <end position="1027"/>
    </location>
</feature>
<dbReference type="InterPro" id="IPR058574">
    <property type="entry name" value="DUF6079_6th"/>
</dbReference>
<gene>
    <name evidence="7" type="ORF">SAMN00768000_2495</name>
</gene>
<dbReference type="Pfam" id="PF26383">
    <property type="entry name" value="DUF6079_2nd"/>
    <property type="match status" value="1"/>
</dbReference>
<dbReference type="Pfam" id="PF19557">
    <property type="entry name" value="DUF6079_1st"/>
    <property type="match status" value="1"/>
</dbReference>
<evidence type="ECO:0000259" key="3">
    <source>
        <dbReference type="Pfam" id="PF26384"/>
    </source>
</evidence>
<dbReference type="InterPro" id="IPR045725">
    <property type="entry name" value="DUF6079_N"/>
</dbReference>
<dbReference type="Pfam" id="PF26387">
    <property type="entry name" value="DUF6079_5th"/>
    <property type="match status" value="1"/>
</dbReference>
<evidence type="ECO:0008006" key="9">
    <source>
        <dbReference type="Google" id="ProtNLM"/>
    </source>
</evidence>
<dbReference type="Pfam" id="PF26388">
    <property type="entry name" value="DUF6079_6th"/>
    <property type="match status" value="1"/>
</dbReference>
<dbReference type="Pfam" id="PF26384">
    <property type="entry name" value="DUF6079_3rd"/>
    <property type="match status" value="1"/>
</dbReference>
<evidence type="ECO:0000313" key="8">
    <source>
        <dbReference type="Proteomes" id="UP000192660"/>
    </source>
</evidence>
<accession>A0A1W1WHR9</accession>
<feature type="domain" description="DUF6079" evidence="3">
    <location>
        <begin position="478"/>
        <end position="677"/>
    </location>
</feature>
<dbReference type="InterPro" id="IPR058572">
    <property type="entry name" value="DUF6079_4th"/>
</dbReference>
<organism evidence="7 8">
    <name type="scientific">Sulfobacillus thermosulfidooxidans (strain DSM 9293 / VKM B-1269 / AT-1)</name>
    <dbReference type="NCBI Taxonomy" id="929705"/>
    <lineage>
        <taxon>Bacteria</taxon>
        <taxon>Bacillati</taxon>
        <taxon>Bacillota</taxon>
        <taxon>Clostridia</taxon>
        <taxon>Eubacteriales</taxon>
        <taxon>Clostridiales Family XVII. Incertae Sedis</taxon>
        <taxon>Sulfobacillus</taxon>
    </lineage>
</organism>
<evidence type="ECO:0000313" key="7">
    <source>
        <dbReference type="EMBL" id="SMC05858.1"/>
    </source>
</evidence>
<dbReference type="Pfam" id="PF26385">
    <property type="entry name" value="DUF6079_4th"/>
    <property type="match status" value="1"/>
</dbReference>
<reference evidence="8" key="1">
    <citation type="submission" date="2017-04" db="EMBL/GenBank/DDBJ databases">
        <authorList>
            <person name="Varghese N."/>
            <person name="Submissions S."/>
        </authorList>
    </citation>
    <scope>NUCLEOTIDE SEQUENCE [LARGE SCALE GENOMIC DNA]</scope>
    <source>
        <strain evidence="8">DSM 9293</strain>
    </source>
</reference>